<keyword evidence="2" id="KW-1185">Reference proteome</keyword>
<dbReference type="AlphaFoldDB" id="A0A392UIY7"/>
<evidence type="ECO:0000313" key="2">
    <source>
        <dbReference type="Proteomes" id="UP000265520"/>
    </source>
</evidence>
<reference evidence="1 2" key="1">
    <citation type="journal article" date="2018" name="Front. Plant Sci.">
        <title>Red Clover (Trifolium pratense) and Zigzag Clover (T. medium) - A Picture of Genomic Similarities and Differences.</title>
        <authorList>
            <person name="Dluhosova J."/>
            <person name="Istvanek J."/>
            <person name="Nedelnik J."/>
            <person name="Repkova J."/>
        </authorList>
    </citation>
    <scope>NUCLEOTIDE SEQUENCE [LARGE SCALE GENOMIC DNA]</scope>
    <source>
        <strain evidence="2">cv. 10/8</strain>
        <tissue evidence="1">Leaf</tissue>
    </source>
</reference>
<proteinExistence type="predicted"/>
<protein>
    <submittedName>
        <fullName evidence="1">Uncharacterized protein</fullName>
    </submittedName>
</protein>
<sequence length="37" mass="4465">KFVKVYFSPWYPGVLKNMVDLHWWYSIGSFLKDVDAQ</sequence>
<accession>A0A392UIY7</accession>
<feature type="non-terminal residue" evidence="1">
    <location>
        <position position="1"/>
    </location>
</feature>
<name>A0A392UIY7_9FABA</name>
<organism evidence="1 2">
    <name type="scientific">Trifolium medium</name>
    <dbReference type="NCBI Taxonomy" id="97028"/>
    <lineage>
        <taxon>Eukaryota</taxon>
        <taxon>Viridiplantae</taxon>
        <taxon>Streptophyta</taxon>
        <taxon>Embryophyta</taxon>
        <taxon>Tracheophyta</taxon>
        <taxon>Spermatophyta</taxon>
        <taxon>Magnoliopsida</taxon>
        <taxon>eudicotyledons</taxon>
        <taxon>Gunneridae</taxon>
        <taxon>Pentapetalae</taxon>
        <taxon>rosids</taxon>
        <taxon>fabids</taxon>
        <taxon>Fabales</taxon>
        <taxon>Fabaceae</taxon>
        <taxon>Papilionoideae</taxon>
        <taxon>50 kb inversion clade</taxon>
        <taxon>NPAAA clade</taxon>
        <taxon>Hologalegina</taxon>
        <taxon>IRL clade</taxon>
        <taxon>Trifolieae</taxon>
        <taxon>Trifolium</taxon>
    </lineage>
</organism>
<dbReference type="Proteomes" id="UP000265520">
    <property type="component" value="Unassembled WGS sequence"/>
</dbReference>
<dbReference type="EMBL" id="LXQA010838271">
    <property type="protein sequence ID" value="MCI73432.1"/>
    <property type="molecule type" value="Genomic_DNA"/>
</dbReference>
<comment type="caution">
    <text evidence="1">The sequence shown here is derived from an EMBL/GenBank/DDBJ whole genome shotgun (WGS) entry which is preliminary data.</text>
</comment>
<evidence type="ECO:0000313" key="1">
    <source>
        <dbReference type="EMBL" id="MCI73432.1"/>
    </source>
</evidence>